<dbReference type="GO" id="GO:0005524">
    <property type="term" value="F:ATP binding"/>
    <property type="evidence" value="ECO:0007669"/>
    <property type="project" value="UniProtKB-KW"/>
</dbReference>
<evidence type="ECO:0000256" key="1">
    <source>
        <dbReference type="ARBA" id="ARBA00007913"/>
    </source>
</evidence>
<feature type="domain" description="DNA2/NAM7 helicase-like C-terminal" evidence="7">
    <location>
        <begin position="521"/>
        <end position="688"/>
    </location>
</feature>
<reference evidence="8" key="1">
    <citation type="submission" date="2022-07" db="EMBL/GenBank/DDBJ databases">
        <title>The genome of Lyophyllum shimeji provides insight into the initial evolution of ectomycorrhizal fungal genome.</title>
        <authorList>
            <person name="Kobayashi Y."/>
            <person name="Shibata T."/>
            <person name="Hirakawa H."/>
            <person name="Shigenobu S."/>
            <person name="Nishiyama T."/>
            <person name="Yamada A."/>
            <person name="Hasebe M."/>
            <person name="Kawaguchi M."/>
        </authorList>
    </citation>
    <scope>NUCLEOTIDE SEQUENCE</scope>
    <source>
        <strain evidence="8">AT787</strain>
    </source>
</reference>
<feature type="domain" description="DNA2/NAM7 helicase helicase" evidence="6">
    <location>
        <begin position="324"/>
        <end position="396"/>
    </location>
</feature>
<evidence type="ECO:0000259" key="6">
    <source>
        <dbReference type="Pfam" id="PF13086"/>
    </source>
</evidence>
<dbReference type="InterPro" id="IPR041679">
    <property type="entry name" value="DNA2/NAM7-like_C"/>
</dbReference>
<dbReference type="EMBL" id="BRPK01000008">
    <property type="protein sequence ID" value="GLB40323.1"/>
    <property type="molecule type" value="Genomic_DNA"/>
</dbReference>
<keyword evidence="3" id="KW-0378">Hydrolase</keyword>
<dbReference type="Gene3D" id="3.30.420.10">
    <property type="entry name" value="Ribonuclease H-like superfamily/Ribonuclease H"/>
    <property type="match status" value="1"/>
</dbReference>
<evidence type="ECO:0000313" key="8">
    <source>
        <dbReference type="EMBL" id="GLB40323.1"/>
    </source>
</evidence>
<dbReference type="SUPFAM" id="SSF52540">
    <property type="entry name" value="P-loop containing nucleoside triphosphate hydrolases"/>
    <property type="match status" value="1"/>
</dbReference>
<feature type="domain" description="DNA2/NAM7 helicase helicase" evidence="6">
    <location>
        <begin position="437"/>
        <end position="510"/>
    </location>
</feature>
<dbReference type="InterPro" id="IPR041677">
    <property type="entry name" value="DNA2/NAM7_AAA_11"/>
</dbReference>
<comment type="caution">
    <text evidence="8">The sequence shown here is derived from an EMBL/GenBank/DDBJ whole genome shotgun (WGS) entry which is preliminary data.</text>
</comment>
<protein>
    <submittedName>
        <fullName evidence="8">AAA domain containing protein</fullName>
    </submittedName>
</protein>
<keyword evidence="2" id="KW-0547">Nucleotide-binding</keyword>
<dbReference type="CDD" id="cd18808">
    <property type="entry name" value="SF1_C_Upf1"/>
    <property type="match status" value="1"/>
</dbReference>
<dbReference type="Pfam" id="PF13086">
    <property type="entry name" value="AAA_11"/>
    <property type="match status" value="2"/>
</dbReference>
<dbReference type="InterPro" id="IPR027417">
    <property type="entry name" value="P-loop_NTPase"/>
</dbReference>
<keyword evidence="9" id="KW-1185">Reference proteome</keyword>
<proteinExistence type="inferred from homology"/>
<dbReference type="OrthoDB" id="6513042at2759"/>
<dbReference type="InterPro" id="IPR050534">
    <property type="entry name" value="Coronavir_polyprotein_1ab"/>
</dbReference>
<dbReference type="GO" id="GO:0003676">
    <property type="term" value="F:nucleic acid binding"/>
    <property type="evidence" value="ECO:0007669"/>
    <property type="project" value="InterPro"/>
</dbReference>
<dbReference type="Gene3D" id="3.40.50.300">
    <property type="entry name" value="P-loop containing nucleotide triphosphate hydrolases"/>
    <property type="match status" value="2"/>
</dbReference>
<keyword evidence="4" id="KW-0347">Helicase</keyword>
<evidence type="ECO:0000256" key="3">
    <source>
        <dbReference type="ARBA" id="ARBA00022801"/>
    </source>
</evidence>
<evidence type="ECO:0000259" key="7">
    <source>
        <dbReference type="Pfam" id="PF13087"/>
    </source>
</evidence>
<gene>
    <name evidence="8" type="ORF">LshimejAT787_0801940</name>
</gene>
<keyword evidence="5" id="KW-0067">ATP-binding</keyword>
<dbReference type="PANTHER" id="PTHR43788:SF8">
    <property type="entry name" value="DNA-BINDING PROTEIN SMUBP-2"/>
    <property type="match status" value="1"/>
</dbReference>
<accession>A0A9P3PRM6</accession>
<dbReference type="InterPro" id="IPR047187">
    <property type="entry name" value="SF1_C_Upf1"/>
</dbReference>
<evidence type="ECO:0000256" key="2">
    <source>
        <dbReference type="ARBA" id="ARBA00022741"/>
    </source>
</evidence>
<evidence type="ECO:0000313" key="9">
    <source>
        <dbReference type="Proteomes" id="UP001063166"/>
    </source>
</evidence>
<dbReference type="PANTHER" id="PTHR43788">
    <property type="entry name" value="DNA2/NAM7 HELICASE FAMILY MEMBER"/>
    <property type="match status" value="1"/>
</dbReference>
<dbReference type="Proteomes" id="UP001063166">
    <property type="component" value="Unassembled WGS sequence"/>
</dbReference>
<sequence>MENSFNVNPQIFRPTCHSISVEVWHENALTKTAVQSFWNTVTDGVIGMAPAYGSKCALTTLALSSKSNVLVIRISVSKAGKKTQNQGNRSPGRILLRELLLDQTIVKTAFKMDKLAAALYTDIGLFIANGVDLLSTGKDERQSLSTLMAVLGGERTLNKSKVVKLFEQEEKDSGNTTDIASQAWASHQAALLERTSPVVATSAKINTHVLDEMHLTVLAKIVRDADRLVALKPTRQKNEVEKRHSEKQGKLELTSSRFKTRIMTTHGSNQTIEIRTVGQRGEQRISAKVTNEEKCIWLPAEQVSWFNTSSSTIPIALSFPSPRKLNASQRQAVNTILSNEDAHRIALIHGPPGTGKTTVIAAAVTSIMASRDYDRTIWLVAQSNVAVKNIAEKLVDVGFLGFRLLVSKDFHFDWHEHLYQRIEKTVIRSDDFPQSVVAAERLLLGSRVILCTLSMLSNQKLIFSRFLAPQTVIFDEASQIEVGDYLPFLQRFQSTLRKLVFIGDDKQLAPYGHGDIPELRSIFEMPHLRDGAVFLDTQYRMPVPIGNFISREVYGGRLKSEHPIKAMSSCKFVDVAAGHEEKSGNSWGNLREVSIAVSLARIFNSTGKAYRVITPYDAQRSKLENALKAANLPWEDRCFNVDSFQGNEADYIILSLVRSQKIGFMKDPRRTNVMLTRCKKGMVILTSRKFVEGVASSSLVGGLAKAWGLKASNWIEALSVLNARAAERVHDMPRMPPSRLLNLMQTLVDGAEFSLVRIPTTKVLELDITADTFTAFDHPRPIGLSPGFSSTGKLLALAIADDKQCTIVEFNVRAAPGYGRNRGGRDDKPSLHRNLDDLQQTILCRPAGELFAFDMAPLSMSLWGDAKLRVTNAVDIQSGLSAVDRKPLTAIKEILGKRNARFEGPKVAASFPVLPHLAIKPTATSGSDGYAAEVSTLGSGCPHRPRYLCPSSFEAILAGLEAL</sequence>
<organism evidence="8 9">
    <name type="scientific">Lyophyllum shimeji</name>
    <name type="common">Hon-shimeji</name>
    <name type="synonym">Tricholoma shimeji</name>
    <dbReference type="NCBI Taxonomy" id="47721"/>
    <lineage>
        <taxon>Eukaryota</taxon>
        <taxon>Fungi</taxon>
        <taxon>Dikarya</taxon>
        <taxon>Basidiomycota</taxon>
        <taxon>Agaricomycotina</taxon>
        <taxon>Agaricomycetes</taxon>
        <taxon>Agaricomycetidae</taxon>
        <taxon>Agaricales</taxon>
        <taxon>Tricholomatineae</taxon>
        <taxon>Lyophyllaceae</taxon>
        <taxon>Lyophyllum</taxon>
    </lineage>
</organism>
<name>A0A9P3PRM6_LYOSH</name>
<dbReference type="InterPro" id="IPR036397">
    <property type="entry name" value="RNaseH_sf"/>
</dbReference>
<dbReference type="GO" id="GO:0043139">
    <property type="term" value="F:5'-3' DNA helicase activity"/>
    <property type="evidence" value="ECO:0007669"/>
    <property type="project" value="TreeGrafter"/>
</dbReference>
<dbReference type="AlphaFoldDB" id="A0A9P3PRM6"/>
<dbReference type="Pfam" id="PF13087">
    <property type="entry name" value="AAA_12"/>
    <property type="match status" value="1"/>
</dbReference>
<evidence type="ECO:0000256" key="5">
    <source>
        <dbReference type="ARBA" id="ARBA00022840"/>
    </source>
</evidence>
<dbReference type="CDD" id="cd17934">
    <property type="entry name" value="DEXXQc_Upf1-like"/>
    <property type="match status" value="1"/>
</dbReference>
<comment type="similarity">
    <text evidence="1">Belongs to the DNA2/NAM7 helicase family.</text>
</comment>
<evidence type="ECO:0000256" key="4">
    <source>
        <dbReference type="ARBA" id="ARBA00022806"/>
    </source>
</evidence>
<dbReference type="GO" id="GO:0016787">
    <property type="term" value="F:hydrolase activity"/>
    <property type="evidence" value="ECO:0007669"/>
    <property type="project" value="UniProtKB-KW"/>
</dbReference>